<reference evidence="2 3" key="1">
    <citation type="submission" date="2017-06" db="EMBL/GenBank/DDBJ databases">
        <title>Ant-infecting Ophiocordyceps genomes reveal a high diversity of potential behavioral manipulation genes and a possible major role for enterotoxins.</title>
        <authorList>
            <person name="De Bekker C."/>
            <person name="Evans H.C."/>
            <person name="Brachmann A."/>
            <person name="Hughes D.P."/>
        </authorList>
    </citation>
    <scope>NUCLEOTIDE SEQUENCE [LARGE SCALE GENOMIC DNA]</scope>
    <source>
        <strain evidence="2 3">Map16</strain>
    </source>
</reference>
<accession>A0A2C5YS20</accession>
<organism evidence="2 3">
    <name type="scientific">Ophiocordyceps camponoti-rufipedis</name>
    <dbReference type="NCBI Taxonomy" id="2004952"/>
    <lineage>
        <taxon>Eukaryota</taxon>
        <taxon>Fungi</taxon>
        <taxon>Dikarya</taxon>
        <taxon>Ascomycota</taxon>
        <taxon>Pezizomycotina</taxon>
        <taxon>Sordariomycetes</taxon>
        <taxon>Hypocreomycetidae</taxon>
        <taxon>Hypocreales</taxon>
        <taxon>Ophiocordycipitaceae</taxon>
        <taxon>Ophiocordyceps</taxon>
    </lineage>
</organism>
<dbReference type="AlphaFoldDB" id="A0A2C5YS20"/>
<feature type="compositionally biased region" description="Polar residues" evidence="1">
    <location>
        <begin position="103"/>
        <end position="122"/>
    </location>
</feature>
<feature type="compositionally biased region" description="Low complexity" evidence="1">
    <location>
        <begin position="30"/>
        <end position="47"/>
    </location>
</feature>
<feature type="region of interest" description="Disordered" evidence="1">
    <location>
        <begin position="1"/>
        <end position="68"/>
    </location>
</feature>
<sequence>MSSSGAVVTSSKIKSSDSQTSAAHFRQAESSTASSASRSRPTSFSDSNHVFTPSQSDAVRPLDTSTLISPENTKTNIVHSFRVSLNGSVQFAGISAANPGHPTHSNSPSRASFFNSTAASRSVHNDKTSAIVAGPGSTHVETPTGPKATKLRRVGRCRTQPSSVSSDGRDFPQSATGISQGPELDEAQAQALNPARKSRHGRCGAHSSTDDSGQHHPTSVSIASDSRASATRHAGPDLTATGSKAQADSLAAGSRTTPPQAKRPLETSMTFIAAFEASADSNLIHGVNSTGYPTVSFAAPTWQRSWGHRVLYLLPTLIVLSRWLT</sequence>
<name>A0A2C5YS20_9HYPO</name>
<evidence type="ECO:0000256" key="1">
    <source>
        <dbReference type="SAM" id="MobiDB-lite"/>
    </source>
</evidence>
<proteinExistence type="predicted"/>
<evidence type="ECO:0000313" key="3">
    <source>
        <dbReference type="Proteomes" id="UP000226431"/>
    </source>
</evidence>
<keyword evidence="3" id="KW-1185">Reference proteome</keyword>
<feature type="compositionally biased region" description="Polar residues" evidence="1">
    <location>
        <begin position="48"/>
        <end position="68"/>
    </location>
</feature>
<feature type="compositionally biased region" description="Polar residues" evidence="1">
    <location>
        <begin position="215"/>
        <end position="229"/>
    </location>
</feature>
<dbReference type="EMBL" id="NJES01000628">
    <property type="protein sequence ID" value="PHH70423.1"/>
    <property type="molecule type" value="Genomic_DNA"/>
</dbReference>
<feature type="compositionally biased region" description="Low complexity" evidence="1">
    <location>
        <begin position="9"/>
        <end position="21"/>
    </location>
</feature>
<evidence type="ECO:0000313" key="2">
    <source>
        <dbReference type="EMBL" id="PHH70423.1"/>
    </source>
</evidence>
<dbReference type="Proteomes" id="UP000226431">
    <property type="component" value="Unassembled WGS sequence"/>
</dbReference>
<comment type="caution">
    <text evidence="2">The sequence shown here is derived from an EMBL/GenBank/DDBJ whole genome shotgun (WGS) entry which is preliminary data.</text>
</comment>
<protein>
    <submittedName>
        <fullName evidence="2">Uncharacterized protein</fullName>
    </submittedName>
</protein>
<gene>
    <name evidence="2" type="ORF">CDD80_6020</name>
</gene>
<feature type="region of interest" description="Disordered" evidence="1">
    <location>
        <begin position="96"/>
        <end position="264"/>
    </location>
</feature>